<proteinExistence type="predicted"/>
<dbReference type="RefSeq" id="WP_199470260.1">
    <property type="nucleotide sequence ID" value="NZ_JAEMNX010000034.1"/>
</dbReference>
<sequence>MNNNLTADAKSSVWFTTQRQANKGRRTAHKSGFFMSAALYLPVMTGGYWFRLRLERLSFFAPFCGETNISSVTLSNSPLRFGGSKKQKRRLTMSHLAHLRQKYDDRLSVYGKRVKTTIRNHLPKIGDSPRLLLDPNEISSLSTISVDKVQQGIKDLEREGYIARMFKGRRSKAHVYALLNPELRGDAWEVWG</sequence>
<keyword evidence="1" id="KW-1133">Transmembrane helix</keyword>
<reference evidence="2" key="1">
    <citation type="submission" date="2020-12" db="EMBL/GenBank/DDBJ databases">
        <title>Marinomonas arctica sp. nov., a psychrotolerant bacterium isolated from the Arctic.</title>
        <authorList>
            <person name="Zhang Y."/>
        </authorList>
    </citation>
    <scope>NUCLEOTIDE SEQUENCE</scope>
    <source>
        <strain evidence="2">C1424</strain>
    </source>
</reference>
<gene>
    <name evidence="2" type="ORF">I8J31_19515</name>
</gene>
<keyword evidence="1" id="KW-0812">Transmembrane</keyword>
<evidence type="ECO:0000256" key="1">
    <source>
        <dbReference type="SAM" id="Phobius"/>
    </source>
</evidence>
<accession>A0A934JP57</accession>
<evidence type="ECO:0000313" key="3">
    <source>
        <dbReference type="Proteomes" id="UP000628710"/>
    </source>
</evidence>
<feature type="transmembrane region" description="Helical" evidence="1">
    <location>
        <begin position="32"/>
        <end position="50"/>
    </location>
</feature>
<evidence type="ECO:0000313" key="2">
    <source>
        <dbReference type="EMBL" id="MBJ7539865.1"/>
    </source>
</evidence>
<dbReference type="Proteomes" id="UP000628710">
    <property type="component" value="Unassembled WGS sequence"/>
</dbReference>
<protein>
    <submittedName>
        <fullName evidence="2">Uncharacterized protein</fullName>
    </submittedName>
</protein>
<organism evidence="2 3">
    <name type="scientific">Marinomonas transparens</name>
    <dbReference type="NCBI Taxonomy" id="2795388"/>
    <lineage>
        <taxon>Bacteria</taxon>
        <taxon>Pseudomonadati</taxon>
        <taxon>Pseudomonadota</taxon>
        <taxon>Gammaproteobacteria</taxon>
        <taxon>Oceanospirillales</taxon>
        <taxon>Oceanospirillaceae</taxon>
        <taxon>Marinomonas</taxon>
    </lineage>
</organism>
<name>A0A934JP57_9GAMM</name>
<keyword evidence="1" id="KW-0472">Membrane</keyword>
<comment type="caution">
    <text evidence="2">The sequence shown here is derived from an EMBL/GenBank/DDBJ whole genome shotgun (WGS) entry which is preliminary data.</text>
</comment>
<dbReference type="EMBL" id="JAEMNX010000034">
    <property type="protein sequence ID" value="MBJ7539865.1"/>
    <property type="molecule type" value="Genomic_DNA"/>
</dbReference>
<dbReference type="AlphaFoldDB" id="A0A934JP57"/>
<keyword evidence="3" id="KW-1185">Reference proteome</keyword>